<proteinExistence type="predicted"/>
<dbReference type="EMBL" id="JAQIZT010000013">
    <property type="protein sequence ID" value="KAJ6974577.1"/>
    <property type="molecule type" value="Genomic_DNA"/>
</dbReference>
<dbReference type="Pfam" id="PF10184">
    <property type="entry name" value="DUF2358"/>
    <property type="match status" value="1"/>
</dbReference>
<dbReference type="InterPro" id="IPR018790">
    <property type="entry name" value="DUF2358"/>
</dbReference>
<dbReference type="PANTHER" id="PTHR34123:SF4">
    <property type="entry name" value="PHOSPHORIBOSYLTRANSFERASE-LIKE PROTEIN, PUTATIVE (DUF2358)-RELATED"/>
    <property type="match status" value="1"/>
</dbReference>
<dbReference type="AlphaFoldDB" id="A0AAD6LWR6"/>
<dbReference type="PANTHER" id="PTHR34123">
    <property type="entry name" value="OS04G0578200 PROTEIN"/>
    <property type="match status" value="1"/>
</dbReference>
<keyword evidence="2" id="KW-1185">Reference proteome</keyword>
<reference evidence="1" key="1">
    <citation type="journal article" date="2023" name="Mol. Ecol. Resour.">
        <title>Chromosome-level genome assembly of a triploid poplar Populus alba 'Berolinensis'.</title>
        <authorList>
            <person name="Chen S."/>
            <person name="Yu Y."/>
            <person name="Wang X."/>
            <person name="Wang S."/>
            <person name="Zhang T."/>
            <person name="Zhou Y."/>
            <person name="He R."/>
            <person name="Meng N."/>
            <person name="Wang Y."/>
            <person name="Liu W."/>
            <person name="Liu Z."/>
            <person name="Liu J."/>
            <person name="Guo Q."/>
            <person name="Huang H."/>
            <person name="Sederoff R.R."/>
            <person name="Wang G."/>
            <person name="Qu G."/>
            <person name="Chen S."/>
        </authorList>
    </citation>
    <scope>NUCLEOTIDE SEQUENCE</scope>
    <source>
        <strain evidence="1">SC-2020</strain>
    </source>
</reference>
<organism evidence="1 2">
    <name type="scientific">Populus alba x Populus x berolinensis</name>
    <dbReference type="NCBI Taxonomy" id="444605"/>
    <lineage>
        <taxon>Eukaryota</taxon>
        <taxon>Viridiplantae</taxon>
        <taxon>Streptophyta</taxon>
        <taxon>Embryophyta</taxon>
        <taxon>Tracheophyta</taxon>
        <taxon>Spermatophyta</taxon>
        <taxon>Magnoliopsida</taxon>
        <taxon>eudicotyledons</taxon>
        <taxon>Gunneridae</taxon>
        <taxon>Pentapetalae</taxon>
        <taxon>rosids</taxon>
        <taxon>fabids</taxon>
        <taxon>Malpighiales</taxon>
        <taxon>Salicaceae</taxon>
        <taxon>Saliceae</taxon>
        <taxon>Populus</taxon>
    </lineage>
</organism>
<name>A0AAD6LWR6_9ROSI</name>
<sequence length="276" mass="31452">MSVTKMAGICSLNPTTLMTIKRIHGIRCCSGATDNEKKSQTRTKTPQILKLVVSGVTELLRVFSFSGKERLEKVNNKDRDEISVSGIDDVIMILKSDYENAYFVTDFLRAVGFYGRVMLYGVVSFLAHQYCVSSQEKNKTPVCLHFILKHKFWDCVGYDSVKISTLLSLEDPDNYSFSTKILILMPILIRVFTSAIYDEDCVFEDPTIKFQGTKLYSRNLKLLVPFFDSPSIGLQNIEKVNILYKLKIDFTLLVMNPRSWCPVSSYLTTGLKERKL</sequence>
<dbReference type="Proteomes" id="UP001164929">
    <property type="component" value="Chromosome 13"/>
</dbReference>
<accession>A0AAD6LWR6</accession>
<evidence type="ECO:0000313" key="2">
    <source>
        <dbReference type="Proteomes" id="UP001164929"/>
    </source>
</evidence>
<gene>
    <name evidence="1" type="ORF">NC653_030630</name>
</gene>
<protein>
    <submittedName>
        <fullName evidence="1">Uncharacterized protein</fullName>
    </submittedName>
</protein>
<evidence type="ECO:0000313" key="1">
    <source>
        <dbReference type="EMBL" id="KAJ6974577.1"/>
    </source>
</evidence>
<comment type="caution">
    <text evidence="1">The sequence shown here is derived from an EMBL/GenBank/DDBJ whole genome shotgun (WGS) entry which is preliminary data.</text>
</comment>